<evidence type="ECO:0000313" key="4">
    <source>
        <dbReference type="Proteomes" id="UP000642107"/>
    </source>
</evidence>
<organism evidence="3 4">
    <name type="scientific">Flavimobilis rhizosphaerae</name>
    <dbReference type="NCBI Taxonomy" id="2775421"/>
    <lineage>
        <taxon>Bacteria</taxon>
        <taxon>Bacillati</taxon>
        <taxon>Actinomycetota</taxon>
        <taxon>Actinomycetes</taxon>
        <taxon>Micrococcales</taxon>
        <taxon>Jonesiaceae</taxon>
        <taxon>Flavimobilis</taxon>
    </lineage>
</organism>
<keyword evidence="2" id="KW-1133">Transmembrane helix</keyword>
<keyword evidence="2" id="KW-0812">Transmembrane</keyword>
<proteinExistence type="predicted"/>
<feature type="transmembrane region" description="Helical" evidence="2">
    <location>
        <begin position="111"/>
        <end position="132"/>
    </location>
</feature>
<evidence type="ECO:0000256" key="1">
    <source>
        <dbReference type="SAM" id="MobiDB-lite"/>
    </source>
</evidence>
<dbReference type="RefSeq" id="WP_192281244.1">
    <property type="nucleotide sequence ID" value="NZ_JACZDF010000007.1"/>
</dbReference>
<feature type="region of interest" description="Disordered" evidence="1">
    <location>
        <begin position="200"/>
        <end position="255"/>
    </location>
</feature>
<keyword evidence="4" id="KW-1185">Reference proteome</keyword>
<name>A0ABR9DSZ4_9MICO</name>
<gene>
    <name evidence="3" type="ORF">IGS67_11650</name>
</gene>
<accession>A0ABR9DSZ4</accession>
<feature type="transmembrane region" description="Helical" evidence="2">
    <location>
        <begin position="144"/>
        <end position="163"/>
    </location>
</feature>
<reference evidence="3 4" key="1">
    <citation type="submission" date="2020-09" db="EMBL/GenBank/DDBJ databases">
        <title>Flavimobilis rhizosphaerae sp. nov., isolated from rhizosphere soil of Spartina alterniflora.</title>
        <authorList>
            <person name="Hanqin C."/>
        </authorList>
    </citation>
    <scope>NUCLEOTIDE SEQUENCE [LARGE SCALE GENOMIC DNA]</scope>
    <source>
        <strain evidence="3 4">GY 10621</strain>
    </source>
</reference>
<comment type="caution">
    <text evidence="3">The sequence shown here is derived from an EMBL/GenBank/DDBJ whole genome shotgun (WGS) entry which is preliminary data.</text>
</comment>
<evidence type="ECO:0000256" key="2">
    <source>
        <dbReference type="SAM" id="Phobius"/>
    </source>
</evidence>
<evidence type="ECO:0000313" key="3">
    <source>
        <dbReference type="EMBL" id="MBD9700138.1"/>
    </source>
</evidence>
<protein>
    <submittedName>
        <fullName evidence="3">VTT domain-containing protein</fullName>
    </submittedName>
</protein>
<sequence length="255" mass="26999">MLATGLIPDASTTPLLGMFTFFLFIVVVRTQITYWLARTLTERAVTRGEPRSPLLRRFKRWLTEGGVDSGVAALNRWGLLVVPLSFLFTGTKTVVNAAAGVTRMPYGRYTAAMLVGCVTHATIYATVGWAAWTAVVSAAAGSPWALLALVAAVAAVVTGVVLHRRHKLARRSRTELDAAGGPLQAVREIHGRAAEAHDAGLPYGTHVTGEHDVTTEPVVSSERTDRTSGPADAQNGISLPENPSGHPSGRSTAAP</sequence>
<dbReference type="Proteomes" id="UP000642107">
    <property type="component" value="Unassembled WGS sequence"/>
</dbReference>
<feature type="transmembrane region" description="Helical" evidence="2">
    <location>
        <begin position="15"/>
        <end position="37"/>
    </location>
</feature>
<dbReference type="EMBL" id="JACZDF010000007">
    <property type="protein sequence ID" value="MBD9700138.1"/>
    <property type="molecule type" value="Genomic_DNA"/>
</dbReference>
<keyword evidence="2" id="KW-0472">Membrane</keyword>